<reference evidence="1 2" key="1">
    <citation type="submission" date="2015-07" db="EMBL/GenBank/DDBJ databases">
        <title>High-quality genome of monoxenous trypanosomatid Leptomonas pyrrhocoris.</title>
        <authorList>
            <person name="Flegontov P."/>
            <person name="Butenko A."/>
            <person name="Firsov S."/>
            <person name="Vlcek C."/>
            <person name="Logacheva M.D."/>
            <person name="Field M."/>
            <person name="Filatov D."/>
            <person name="Flegontova O."/>
            <person name="Gerasimov E."/>
            <person name="Jackson A.P."/>
            <person name="Kelly S."/>
            <person name="Opperdoes F."/>
            <person name="O'Reilly A."/>
            <person name="Votypka J."/>
            <person name="Yurchenko V."/>
            <person name="Lukes J."/>
        </authorList>
    </citation>
    <scope>NUCLEOTIDE SEQUENCE [LARGE SCALE GENOMIC DNA]</scope>
    <source>
        <strain evidence="1">H10</strain>
    </source>
</reference>
<dbReference type="EMBL" id="LGTL01000003">
    <property type="protein sequence ID" value="KPA84398.1"/>
    <property type="molecule type" value="Genomic_DNA"/>
</dbReference>
<dbReference type="AlphaFoldDB" id="A0A0M9G851"/>
<name>A0A0M9G851_LEPPY</name>
<comment type="caution">
    <text evidence="1">The sequence shown here is derived from an EMBL/GenBank/DDBJ whole genome shotgun (WGS) entry which is preliminary data.</text>
</comment>
<sequence length="171" mass="18804">MLQQFPCLDQHVALRLAGITASRRGEVSQLSRKNPIIQRAGTVIVDRVANPKTAQLDPNRAARYLRIEGYGAQQLRRVLRPLRPDAPLPTMSDAMLLKCLRQFGCTKHSIKRGAIQHVATLMAQEEGPQDIRVLSQLAKHKNSLDAPGTTVGYAGATLGNLAPINRWVAKL</sequence>
<keyword evidence="2" id="KW-1185">Reference proteome</keyword>
<dbReference type="RefSeq" id="XP_015662838.1">
    <property type="nucleotide sequence ID" value="XM_015799360.1"/>
</dbReference>
<accession>A0A0M9G851</accession>
<proteinExistence type="predicted"/>
<dbReference type="GeneID" id="26902676"/>
<protein>
    <submittedName>
        <fullName evidence="1">Uncharacterized protein</fullName>
    </submittedName>
</protein>
<organism evidence="1 2">
    <name type="scientific">Leptomonas pyrrhocoris</name>
    <name type="common">Firebug parasite</name>
    <dbReference type="NCBI Taxonomy" id="157538"/>
    <lineage>
        <taxon>Eukaryota</taxon>
        <taxon>Discoba</taxon>
        <taxon>Euglenozoa</taxon>
        <taxon>Kinetoplastea</taxon>
        <taxon>Metakinetoplastina</taxon>
        <taxon>Trypanosomatida</taxon>
        <taxon>Trypanosomatidae</taxon>
        <taxon>Leishmaniinae</taxon>
        <taxon>Leptomonas</taxon>
    </lineage>
</organism>
<dbReference type="Proteomes" id="UP000037923">
    <property type="component" value="Unassembled WGS sequence"/>
</dbReference>
<dbReference type="EMBL" id="LGTL01000003">
    <property type="protein sequence ID" value="KPA84399.1"/>
    <property type="molecule type" value="Genomic_DNA"/>
</dbReference>
<evidence type="ECO:0000313" key="1">
    <source>
        <dbReference type="EMBL" id="KPA84399.1"/>
    </source>
</evidence>
<dbReference type="VEuPathDB" id="TriTrypDB:LpyrH10_03_5320"/>
<gene>
    <name evidence="1" type="ORF">ABB37_02381</name>
</gene>
<evidence type="ECO:0000313" key="2">
    <source>
        <dbReference type="Proteomes" id="UP000037923"/>
    </source>
</evidence>
<dbReference type="RefSeq" id="XP_015662837.1">
    <property type="nucleotide sequence ID" value="XM_015799359.1"/>
</dbReference>